<dbReference type="InterPro" id="IPR001849">
    <property type="entry name" value="PH_domain"/>
</dbReference>
<dbReference type="InParanoid" id="A0A1B7NJA1"/>
<evidence type="ECO:0000313" key="4">
    <source>
        <dbReference type="EMBL" id="OAX44779.1"/>
    </source>
</evidence>
<feature type="region of interest" description="Disordered" evidence="1">
    <location>
        <begin position="204"/>
        <end position="433"/>
    </location>
</feature>
<feature type="region of interest" description="Disordered" evidence="1">
    <location>
        <begin position="935"/>
        <end position="970"/>
    </location>
</feature>
<feature type="compositionally biased region" description="Low complexity" evidence="1">
    <location>
        <begin position="465"/>
        <end position="480"/>
    </location>
</feature>
<dbReference type="PROSITE" id="PS50003">
    <property type="entry name" value="PH_DOMAIN"/>
    <property type="match status" value="1"/>
</dbReference>
<dbReference type="PROSITE" id="PS50190">
    <property type="entry name" value="SEC7"/>
    <property type="match status" value="1"/>
</dbReference>
<dbReference type="Gene3D" id="2.30.29.30">
    <property type="entry name" value="Pleckstrin-homology domain (PH domain)/Phosphotyrosine-binding domain (PTB)"/>
    <property type="match status" value="1"/>
</dbReference>
<keyword evidence="5" id="KW-1185">Reference proteome</keyword>
<dbReference type="SMART" id="SM00222">
    <property type="entry name" value="Sec7"/>
    <property type="match status" value="1"/>
</dbReference>
<dbReference type="InterPro" id="IPR035999">
    <property type="entry name" value="Sec7_dom_sf"/>
</dbReference>
<dbReference type="Pfam" id="PF01369">
    <property type="entry name" value="Sec7"/>
    <property type="match status" value="1"/>
</dbReference>
<evidence type="ECO:0000259" key="3">
    <source>
        <dbReference type="PROSITE" id="PS50190"/>
    </source>
</evidence>
<feature type="compositionally biased region" description="Polar residues" evidence="1">
    <location>
        <begin position="115"/>
        <end position="161"/>
    </location>
</feature>
<feature type="domain" description="SEC7" evidence="3">
    <location>
        <begin position="449"/>
        <end position="618"/>
    </location>
</feature>
<dbReference type="GO" id="GO:0032012">
    <property type="term" value="P:regulation of ARF protein signal transduction"/>
    <property type="evidence" value="ECO:0007669"/>
    <property type="project" value="InterPro"/>
</dbReference>
<feature type="region of interest" description="Disordered" evidence="1">
    <location>
        <begin position="1"/>
        <end position="60"/>
    </location>
</feature>
<organism evidence="4 5">
    <name type="scientific">Rhizopogon vinicolor AM-OR11-026</name>
    <dbReference type="NCBI Taxonomy" id="1314800"/>
    <lineage>
        <taxon>Eukaryota</taxon>
        <taxon>Fungi</taxon>
        <taxon>Dikarya</taxon>
        <taxon>Basidiomycota</taxon>
        <taxon>Agaricomycotina</taxon>
        <taxon>Agaricomycetes</taxon>
        <taxon>Agaricomycetidae</taxon>
        <taxon>Boletales</taxon>
        <taxon>Suillineae</taxon>
        <taxon>Rhizopogonaceae</taxon>
        <taxon>Rhizopogon</taxon>
    </lineage>
</organism>
<feature type="domain" description="PH" evidence="2">
    <location>
        <begin position="775"/>
        <end position="899"/>
    </location>
</feature>
<dbReference type="InterPro" id="IPR000904">
    <property type="entry name" value="Sec7_dom"/>
</dbReference>
<evidence type="ECO:0008006" key="6">
    <source>
        <dbReference type="Google" id="ProtNLM"/>
    </source>
</evidence>
<dbReference type="SMART" id="SM00233">
    <property type="entry name" value="PH"/>
    <property type="match status" value="1"/>
</dbReference>
<feature type="region of interest" description="Disordered" evidence="1">
    <location>
        <begin position="103"/>
        <end position="161"/>
    </location>
</feature>
<dbReference type="STRING" id="1314800.A0A1B7NJA1"/>
<dbReference type="PANTHER" id="PTHR10663:SF405">
    <property type="entry name" value="ARF GUANINE NUCLEOTIDE EXCHANGE FACTOR SYT1"/>
    <property type="match status" value="1"/>
</dbReference>
<feature type="compositionally biased region" description="Basic residues" evidence="1">
    <location>
        <begin position="321"/>
        <end position="334"/>
    </location>
</feature>
<dbReference type="SUPFAM" id="SSF50729">
    <property type="entry name" value="PH domain-like"/>
    <property type="match status" value="1"/>
</dbReference>
<feature type="compositionally biased region" description="Polar residues" evidence="1">
    <location>
        <begin position="303"/>
        <end position="320"/>
    </location>
</feature>
<dbReference type="InterPro" id="IPR011993">
    <property type="entry name" value="PH-like_dom_sf"/>
</dbReference>
<dbReference type="Proteomes" id="UP000092154">
    <property type="component" value="Unassembled WGS sequence"/>
</dbReference>
<sequence length="1329" mass="146437">MVGFLGTGSKNFSPATDSRRPDTLVPGAPHHANGSTARLPPDSSASKSQSVGHQNDTSNRPLHFFSLPHWTRKILPVSASARRSLAAMPSDELGVIPRSPSKLMLDKELPPMPPKTQNVTGNPDSVATSLDQTISPSASTDKSTHSSTANISSTSTEPRNAQPTMYFDVYHNTPYISVPHGVHTVSFVTPSSTDIDQRDLTLPLRHSRSSQSYRAHKQACGPTQPFDGADTSRARGLSVDQRRSCSKRVEQKYAEPPPIPGKREVSPVHQMSKKPSQRLLSVPTDSLSLPALQPTSPFHIDFQSDTLTPPQQSPQRSASRLTRRHSERVSRRPSRSNTDAPALPKIPSTFTSSQFHSTTIDPTFHSAHSPRPALRRPATADSTRSRTRSFFTLSSQTTPVPSSHTPHFGNALSSLASPTSVNHSNPRPRSATNPPLLHRLSLNFFASSNASPKSGTVFDGSITASPVSRSRPSLLSSVPPEDLRPHQDELPDSFLYRLTSLVGKADIAGLLASSVEAKYVATLKLYIGKFSFTGDPLDVALRRLLMHIGLPRETQQIDRVMEAFSKRYVECNPGVFLSDDIPYILAFSLIMLHTDAFNKSNKRKMSKVDYLKNTAISGAIPEVLDCFYDNIVFAPFIFIEDPMDPHPPIDGSFSRPPTSTGLPTTPTGGTLLSRPKIDPYYLITNHLLDSLRVNVERHIPLDNPYCWEGTSGSWDNDELWSAFQGHAVEITCFEHNHLSSGLFNLGVGGIPSPSLMGTSAFPSLLSPQKETWQLKLSKVSVLNRKDDILEGGKKPSNRKWKSFGAALTSSQILLFRDPSWAATFLSPSDISRNPTIQTALSKPDEVLSIKDALAVFDRSYHKHPSTFRLTLTDGRQILFQASSELEANQWISRINYASAFKSAGIRMRPPGMPGRDVKLTGLAAAHSHLQDLRAMQQSQPKIRSWGSASRSPKSTEECSEDEHPDAEIRTKLGDQQDITYEPPIVREIEGASQFKATFDKVKAELAAARLSLCDSSLPSDDIDDLGCFLGRRSSLTTDDNSPPLSNRTILLRSTITDLEDRICVAQPLLEAKMHFARNAAVLTPFQRSTRDRLQDAVQNAAKQISQMRLEIARLICHRNILLNDVAAEERGFKQAATIALKAAVETLQSRRGQSVPEPMTLSTGSANTSLQHPSFKVIPNSLESSIDDSFRSALDFGSDWSINYTYSVSNILEPTRITDSPLTEVEGPGYPFLEADTSLLESQTAHSIQSSLELSFQDSKPHSVHEKFYTAQELHEEQAEEWNKTRAAKRVSLVKLPPDIRLETKFSKTQWNGCNDLISTVTLEDSSFQ</sequence>
<feature type="compositionally biased region" description="Basic and acidic residues" evidence="1">
    <location>
        <begin position="240"/>
        <end position="253"/>
    </location>
</feature>
<feature type="compositionally biased region" description="Polar residues" evidence="1">
    <location>
        <begin position="399"/>
        <end position="433"/>
    </location>
</feature>
<evidence type="ECO:0000256" key="1">
    <source>
        <dbReference type="SAM" id="MobiDB-lite"/>
    </source>
</evidence>
<evidence type="ECO:0000313" key="5">
    <source>
        <dbReference type="Proteomes" id="UP000092154"/>
    </source>
</evidence>
<dbReference type="Gene3D" id="1.10.1000.11">
    <property type="entry name" value="Arf Nucleotide-binding Site Opener,domain 2"/>
    <property type="match status" value="1"/>
</dbReference>
<proteinExistence type="predicted"/>
<feature type="compositionally biased region" description="Low complexity" evidence="1">
    <location>
        <begin position="348"/>
        <end position="359"/>
    </location>
</feature>
<gene>
    <name evidence="4" type="ORF">K503DRAFT_852356</name>
</gene>
<dbReference type="GO" id="GO:0005085">
    <property type="term" value="F:guanyl-nucleotide exchange factor activity"/>
    <property type="evidence" value="ECO:0007669"/>
    <property type="project" value="InterPro"/>
</dbReference>
<feature type="compositionally biased region" description="Polar residues" evidence="1">
    <location>
        <begin position="935"/>
        <end position="952"/>
    </location>
</feature>
<dbReference type="InterPro" id="IPR023394">
    <property type="entry name" value="Sec7_C_sf"/>
</dbReference>
<feature type="region of interest" description="Disordered" evidence="1">
    <location>
        <begin position="463"/>
        <end position="486"/>
    </location>
</feature>
<name>A0A1B7NJA1_9AGAM</name>
<evidence type="ECO:0000259" key="2">
    <source>
        <dbReference type="PROSITE" id="PS50003"/>
    </source>
</evidence>
<dbReference type="OrthoDB" id="430364at2759"/>
<dbReference type="SUPFAM" id="SSF48425">
    <property type="entry name" value="Sec7 domain"/>
    <property type="match status" value="1"/>
</dbReference>
<accession>A0A1B7NJA1</accession>
<reference evidence="4 5" key="1">
    <citation type="submission" date="2016-06" db="EMBL/GenBank/DDBJ databases">
        <title>Comparative genomics of the ectomycorrhizal sister species Rhizopogon vinicolor and Rhizopogon vesiculosus (Basidiomycota: Boletales) reveals a divergence of the mating type B locus.</title>
        <authorList>
            <consortium name="DOE Joint Genome Institute"/>
            <person name="Mujic A.B."/>
            <person name="Kuo A."/>
            <person name="Tritt A."/>
            <person name="Lipzen A."/>
            <person name="Chen C."/>
            <person name="Johnson J."/>
            <person name="Sharma A."/>
            <person name="Barry K."/>
            <person name="Grigoriev I.V."/>
            <person name="Spatafora J.W."/>
        </authorList>
    </citation>
    <scope>NUCLEOTIDE SEQUENCE [LARGE SCALE GENOMIC DNA]</scope>
    <source>
        <strain evidence="4 5">AM-OR11-026</strain>
    </source>
</reference>
<feature type="compositionally biased region" description="Low complexity" evidence="1">
    <location>
        <begin position="375"/>
        <end position="398"/>
    </location>
</feature>
<dbReference type="Pfam" id="PF15410">
    <property type="entry name" value="PH_9"/>
    <property type="match status" value="1"/>
</dbReference>
<dbReference type="InterPro" id="IPR041681">
    <property type="entry name" value="PH_9"/>
</dbReference>
<feature type="compositionally biased region" description="Polar residues" evidence="1">
    <location>
        <begin position="43"/>
        <end position="60"/>
    </location>
</feature>
<dbReference type="PANTHER" id="PTHR10663">
    <property type="entry name" value="GUANYL-NUCLEOTIDE EXCHANGE FACTOR"/>
    <property type="match status" value="1"/>
</dbReference>
<dbReference type="CDD" id="cd00171">
    <property type="entry name" value="Sec7"/>
    <property type="match status" value="1"/>
</dbReference>
<dbReference type="EMBL" id="KV448122">
    <property type="protein sequence ID" value="OAX44779.1"/>
    <property type="molecule type" value="Genomic_DNA"/>
</dbReference>
<protein>
    <recommendedName>
        <fullName evidence="6">SEC7 domain-containing protein</fullName>
    </recommendedName>
</protein>